<name>A0A366D7M5_9GAMM</name>
<evidence type="ECO:0000256" key="4">
    <source>
        <dbReference type="ARBA" id="ARBA00023134"/>
    </source>
</evidence>
<evidence type="ECO:0000313" key="6">
    <source>
        <dbReference type="Proteomes" id="UP000252086"/>
    </source>
</evidence>
<dbReference type="Gene3D" id="3.90.550.10">
    <property type="entry name" value="Spore Coat Polysaccharide Biosynthesis Protein SpsA, Chain A"/>
    <property type="match status" value="1"/>
</dbReference>
<comment type="caution">
    <text evidence="5">The sequence shown here is derived from an EMBL/GenBank/DDBJ whole genome shotgun (WGS) entry which is preliminary data.</text>
</comment>
<proteinExistence type="predicted"/>
<keyword evidence="2 5" id="KW-0548">Nucleotidyltransferase</keyword>
<keyword evidence="1 5" id="KW-0808">Transferase</keyword>
<keyword evidence="3" id="KW-0547">Nucleotide-binding</keyword>
<dbReference type="NCBIfam" id="TIGR03552">
    <property type="entry name" value="F420_cofC"/>
    <property type="match status" value="1"/>
</dbReference>
<dbReference type="EMBL" id="QNRF01000001">
    <property type="protein sequence ID" value="RBO85996.1"/>
    <property type="molecule type" value="Genomic_DNA"/>
</dbReference>
<protein>
    <submittedName>
        <fullName evidence="5">Phospholactate guanylyltransferase</fullName>
    </submittedName>
</protein>
<accession>A0A366D7M5</accession>
<dbReference type="Pfam" id="PF01983">
    <property type="entry name" value="CofC"/>
    <property type="match status" value="1"/>
</dbReference>
<gene>
    <name evidence="5" type="ORF">DFP76_101272</name>
</gene>
<organism evidence="5 6">
    <name type="scientific">Marinomonas aquiplantarum</name>
    <dbReference type="NCBI Taxonomy" id="491951"/>
    <lineage>
        <taxon>Bacteria</taxon>
        <taxon>Pseudomonadati</taxon>
        <taxon>Pseudomonadota</taxon>
        <taxon>Gammaproteobacteria</taxon>
        <taxon>Oceanospirillales</taxon>
        <taxon>Oceanospirillaceae</taxon>
        <taxon>Marinomonas</taxon>
    </lineage>
</organism>
<evidence type="ECO:0000256" key="1">
    <source>
        <dbReference type="ARBA" id="ARBA00022679"/>
    </source>
</evidence>
<keyword evidence="6" id="KW-1185">Reference proteome</keyword>
<dbReference type="OrthoDB" id="6334386at2"/>
<evidence type="ECO:0000313" key="5">
    <source>
        <dbReference type="EMBL" id="RBO85996.1"/>
    </source>
</evidence>
<dbReference type="PANTHER" id="PTHR40392:SF1">
    <property type="entry name" value="2-PHOSPHO-L-LACTATE GUANYLYLTRANSFERASE"/>
    <property type="match status" value="1"/>
</dbReference>
<keyword evidence="4" id="KW-0342">GTP-binding</keyword>
<reference evidence="5 6" key="1">
    <citation type="submission" date="2018-06" db="EMBL/GenBank/DDBJ databases">
        <title>Genomic Encyclopedia of Type Strains, Phase III (KMG-III): the genomes of soil and plant-associated and newly described type strains.</title>
        <authorList>
            <person name="Whitman W."/>
        </authorList>
    </citation>
    <scope>NUCLEOTIDE SEQUENCE [LARGE SCALE GENOMIC DNA]</scope>
    <source>
        <strain evidence="5 6">CECT 7732</strain>
    </source>
</reference>
<dbReference type="InterPro" id="IPR002835">
    <property type="entry name" value="CofC"/>
</dbReference>
<dbReference type="GO" id="GO:0043814">
    <property type="term" value="F:phospholactate guanylyltransferase activity"/>
    <property type="evidence" value="ECO:0007669"/>
    <property type="project" value="InterPro"/>
</dbReference>
<dbReference type="GO" id="GO:0005525">
    <property type="term" value="F:GTP binding"/>
    <property type="evidence" value="ECO:0007669"/>
    <property type="project" value="UniProtKB-KW"/>
</dbReference>
<evidence type="ECO:0000256" key="3">
    <source>
        <dbReference type="ARBA" id="ARBA00022741"/>
    </source>
</evidence>
<dbReference type="InterPro" id="IPR029044">
    <property type="entry name" value="Nucleotide-diphossugar_trans"/>
</dbReference>
<dbReference type="RefSeq" id="WP_113872891.1">
    <property type="nucleotide sequence ID" value="NZ_QNRF01000001.1"/>
</dbReference>
<sequence length="222" mass="24607">MKPKVNNLCVVIPMKSPAKGKQRLSSNLPAEARESLSLSLFETTLQFFQQHFPELDVLVVSESLDVLRLAQDYQANSLFDDGERGLNGALRFACDWVKQSGYDGQLIIPSDIAMLEKSEIQALLTAGLEAQVVIAVAKDGGTNALFTSPPDAIEFEYGCLSAVAHQTNAQMQQLSCRSLHLTHLSLDIDQKEDLSLASRRQPERFQFWHKSLIASVKAVRYA</sequence>
<dbReference type="Proteomes" id="UP000252086">
    <property type="component" value="Unassembled WGS sequence"/>
</dbReference>
<dbReference type="AlphaFoldDB" id="A0A366D7M5"/>
<dbReference type="SUPFAM" id="SSF53448">
    <property type="entry name" value="Nucleotide-diphospho-sugar transferases"/>
    <property type="match status" value="1"/>
</dbReference>
<dbReference type="PANTHER" id="PTHR40392">
    <property type="entry name" value="2-PHOSPHO-L-LACTATE GUANYLYLTRANSFERASE"/>
    <property type="match status" value="1"/>
</dbReference>
<evidence type="ECO:0000256" key="2">
    <source>
        <dbReference type="ARBA" id="ARBA00022695"/>
    </source>
</evidence>